<dbReference type="RefSeq" id="WP_260561371.1">
    <property type="nucleotide sequence ID" value="NZ_BAABEC010000175.1"/>
</dbReference>
<dbReference type="Pfam" id="PF02342">
    <property type="entry name" value="TerD"/>
    <property type="match status" value="1"/>
</dbReference>
<organism evidence="2 3">
    <name type="scientific">Deinococcus rubellus</name>
    <dbReference type="NCBI Taxonomy" id="1889240"/>
    <lineage>
        <taxon>Bacteria</taxon>
        <taxon>Thermotogati</taxon>
        <taxon>Deinococcota</taxon>
        <taxon>Deinococci</taxon>
        <taxon>Deinococcales</taxon>
        <taxon>Deinococcaceae</taxon>
        <taxon>Deinococcus</taxon>
    </lineage>
</organism>
<dbReference type="PANTHER" id="PTHR32097">
    <property type="entry name" value="CAMP-BINDING PROTEIN 1-RELATED"/>
    <property type="match status" value="1"/>
</dbReference>
<evidence type="ECO:0000313" key="2">
    <source>
        <dbReference type="EMBL" id="UWX65113.1"/>
    </source>
</evidence>
<dbReference type="InterPro" id="IPR051324">
    <property type="entry name" value="Stress/Tellurium_Resist"/>
</dbReference>
<dbReference type="InterPro" id="IPR003325">
    <property type="entry name" value="TerD"/>
</dbReference>
<dbReference type="Gene3D" id="2.60.60.30">
    <property type="entry name" value="sav2460 like domains"/>
    <property type="match status" value="1"/>
</dbReference>
<reference evidence="2" key="1">
    <citation type="submission" date="2022-09" db="EMBL/GenBank/DDBJ databases">
        <title>genome sequence of Deinococcus rubellus.</title>
        <authorList>
            <person name="Srinivasan S."/>
        </authorList>
    </citation>
    <scope>NUCLEOTIDE SEQUENCE</scope>
    <source>
        <strain evidence="2">Ant6</strain>
    </source>
</reference>
<feature type="domain" description="TerD" evidence="1">
    <location>
        <begin position="8"/>
        <end position="133"/>
    </location>
</feature>
<sequence length="181" mass="19824">MQHDLPGLDLSLFALDGERQMATDESIVFHNNPALPGSGVTGRFSQYEAQFSIDLAWLGNVERLMSTASHDEWPLKRAGRLRAEVAGLAFEPLSALQSEKAAMLLEFYRYRGEWRVAAVGQGFAGGLAELIALFGSEVAQPPHLRPHLPLPVPSPYPPPQRPPVSVLPTSVWSKWSASTSH</sequence>
<dbReference type="CDD" id="cd06974">
    <property type="entry name" value="TerD_like"/>
    <property type="match status" value="1"/>
</dbReference>
<name>A0ABY5YJY0_9DEIO</name>
<evidence type="ECO:0000313" key="3">
    <source>
        <dbReference type="Proteomes" id="UP001060261"/>
    </source>
</evidence>
<proteinExistence type="predicted"/>
<evidence type="ECO:0000259" key="1">
    <source>
        <dbReference type="Pfam" id="PF02342"/>
    </source>
</evidence>
<protein>
    <submittedName>
        <fullName evidence="2">TerD family protein</fullName>
    </submittedName>
</protein>
<dbReference type="PANTHER" id="PTHR32097:SF3">
    <property type="entry name" value="TELLURITE RESISTANCE PROTEIN"/>
    <property type="match status" value="1"/>
</dbReference>
<gene>
    <name evidence="2" type="ORF">N0D28_05495</name>
</gene>
<keyword evidence="3" id="KW-1185">Reference proteome</keyword>
<dbReference type="EMBL" id="CP104213">
    <property type="protein sequence ID" value="UWX65113.1"/>
    <property type="molecule type" value="Genomic_DNA"/>
</dbReference>
<dbReference type="Proteomes" id="UP001060261">
    <property type="component" value="Chromosome"/>
</dbReference>
<accession>A0ABY5YJY0</accession>